<dbReference type="EMBL" id="CAWVOK010000033">
    <property type="protein sequence ID" value="CAK8163532.1"/>
    <property type="molecule type" value="Genomic_DNA"/>
</dbReference>
<evidence type="ECO:0008006" key="3">
    <source>
        <dbReference type="Google" id="ProtNLM"/>
    </source>
</evidence>
<proteinExistence type="predicted"/>
<dbReference type="Proteomes" id="UP001314181">
    <property type="component" value="Unassembled WGS sequence"/>
</dbReference>
<keyword evidence="2" id="KW-1185">Reference proteome</keyword>
<gene>
    <name evidence="1" type="ORF">CAXC1_70058</name>
</gene>
<name>A0ABP0EU38_9RICK</name>
<accession>A0ABP0EU38</accession>
<evidence type="ECO:0000313" key="2">
    <source>
        <dbReference type="Proteomes" id="UP001314181"/>
    </source>
</evidence>
<dbReference type="Gene3D" id="3.40.395.10">
    <property type="entry name" value="Adenoviral Proteinase, Chain A"/>
    <property type="match status" value="1"/>
</dbReference>
<dbReference type="RefSeq" id="WP_338364828.1">
    <property type="nucleotide sequence ID" value="NZ_CAWVOK010000033.1"/>
</dbReference>
<organism evidence="1 2">
    <name type="scientific">Candidatus Xenohaliotis californiensis</name>
    <dbReference type="NCBI Taxonomy" id="84677"/>
    <lineage>
        <taxon>Bacteria</taxon>
        <taxon>Pseudomonadati</taxon>
        <taxon>Pseudomonadota</taxon>
        <taxon>Alphaproteobacteria</taxon>
        <taxon>Rickettsiales</taxon>
        <taxon>Anaplasmataceae</taxon>
        <taxon>Candidatus Xenohaliotis</taxon>
    </lineage>
</organism>
<sequence length="399" mass="45435">MLKKINRPTDSLLTIDPSDAEEDRLTWEAIKQKKLRLSNISSRTTNLPAIHASASVSYNPDDQLAPVNRPTDSLDELVTALVESYSSPVVKFGNQATLSFDENLNNPSTSSNSNYCDDHFYNKHYLNKHNLKQKKITIPIHPKSTILSAKSSTMLLSRQNNKHKKILQNQRKYYDDSLINRLYAIADNNSPDNNTFKLHCATFDTLLNVHEAIEMQVPNPTNSEALAYRNELKQKFNNALNSDGRAMLLMPFSNGSTYYENGNRSSTGSHWTLGVVEIRLDHNKFHVSYSLMDSFGSATLENIQKNFLIGVAKKFTELYSGRMLDITYSHKYIRQYNLQGYDSYICGGIVVEFMKKILSSRRLPEDNLIVNSDPASIRMNHLEDIMQHNRDQLNSGVSR</sequence>
<protein>
    <recommendedName>
        <fullName evidence="3">Ubiquitin-like protease family profile domain-containing protein</fullName>
    </recommendedName>
</protein>
<evidence type="ECO:0000313" key="1">
    <source>
        <dbReference type="EMBL" id="CAK8163532.1"/>
    </source>
</evidence>
<comment type="caution">
    <text evidence="1">The sequence shown here is derived from an EMBL/GenBank/DDBJ whole genome shotgun (WGS) entry which is preliminary data.</text>
</comment>
<reference evidence="1 2" key="1">
    <citation type="submission" date="2024-01" db="EMBL/GenBank/DDBJ databases">
        <authorList>
            <person name="Kunselman E."/>
        </authorList>
    </citation>
    <scope>NUCLEOTIDE SEQUENCE [LARGE SCALE GENOMIC DNA]</scope>
    <source>
        <strain evidence="1">2 abalone samples</strain>
    </source>
</reference>